<dbReference type="AlphaFoldDB" id="A0A2V0PKM7"/>
<evidence type="ECO:0000256" key="4">
    <source>
        <dbReference type="ARBA" id="ARBA00023125"/>
    </source>
</evidence>
<evidence type="ECO:0000256" key="5">
    <source>
        <dbReference type="PROSITE-ProRule" id="PRU00023"/>
    </source>
</evidence>
<evidence type="ECO:0000256" key="7">
    <source>
        <dbReference type="SAM" id="MobiDB-lite"/>
    </source>
</evidence>
<dbReference type="Gene3D" id="3.30.1370.210">
    <property type="match status" value="1"/>
</dbReference>
<keyword evidence="2 6" id="KW-0863">Zinc-finger</keyword>
<dbReference type="PANTHER" id="PTHR14493">
    <property type="entry name" value="UNKEMPT FAMILY MEMBER"/>
    <property type="match status" value="1"/>
</dbReference>
<dbReference type="InterPro" id="IPR057444">
    <property type="entry name" value="Znf-CCCH_AtC3H23-like"/>
</dbReference>
<evidence type="ECO:0000256" key="6">
    <source>
        <dbReference type="PROSITE-ProRule" id="PRU00723"/>
    </source>
</evidence>
<feature type="compositionally biased region" description="Low complexity" evidence="7">
    <location>
        <begin position="357"/>
        <end position="398"/>
    </location>
</feature>
<dbReference type="Pfam" id="PF00642">
    <property type="entry name" value="zf-CCCH"/>
    <property type="match status" value="1"/>
</dbReference>
<dbReference type="OrthoDB" id="749011at2759"/>
<feature type="region of interest" description="Disordered" evidence="7">
    <location>
        <begin position="249"/>
        <end position="306"/>
    </location>
</feature>
<evidence type="ECO:0000259" key="8">
    <source>
        <dbReference type="PROSITE" id="PS50103"/>
    </source>
</evidence>
<dbReference type="Pfam" id="PF12796">
    <property type="entry name" value="Ank_2"/>
    <property type="match status" value="1"/>
</dbReference>
<dbReference type="Pfam" id="PF25512">
    <property type="entry name" value="zf-CCCH_AtC3H23"/>
    <property type="match status" value="1"/>
</dbReference>
<dbReference type="SMART" id="SM00248">
    <property type="entry name" value="ANK"/>
    <property type="match status" value="2"/>
</dbReference>
<sequence length="717" mass="71360">MKGPGAKSPLDAEALVAQLEEVPPPPAAIASARDLLRSFFQWRSPGAGSAARRTLLHVAAHYGLARALRVLLDLGADPNAAGDDGSTPMHVACHARGDALAEVLEALLARGADKELRDALGRRPVDLLLSQTRSSELDKPEFCCDDFRMYGFKVLPCSNEEPHDWTECPFAHSGEKARRRDPRVFKYTGVACPDFRKGVCKRGDECTYGHGVFECWLHPSRYRTQLCKDGTDCNRRVCFFAHTSSQLREREGGAEGEEGGVEGEERADDAASDASGTAEPRLGLSRSSSCSDSGAAAPPSGSSDAQSPAVAAAAAAVAVAAAAPKAQATPCAAPASGAAAVAAASKRRAASAAAAALAPRRSCTPGGSEGSAPSSACGTPTRAGAGAAAAPAATSGAPPLLPRAPGQQHPARARSLSCSASLIAAYASSGAASVGSLAGLLAGGAGARSPPLPPPFGYDSLPVPFDPAASAAAAAAAPRAGSCGAATPLRAPLGAGAAAAAHAYHRRLGGGGGSPWSSFSACEPLAGSCGPGSCGSGGGGSFLLGLQQQQQQTACGDAAAALLGSGGLLCGLDLSALSLGADAAAAAAAAAAAPLLRHGSAGAASASPPLPGLPQADAAAAAWLQQQQAQAQLVAVQRAAAAAAASWGQALCPDLTPLALAHLQQEAAAAAATAAAAAVQQQQQQQQQHYGLHVQRQQQQQLDLLTSGSGGLPLGLF</sequence>
<proteinExistence type="predicted"/>
<dbReference type="InterPro" id="IPR045234">
    <property type="entry name" value="Unkempt-like"/>
</dbReference>
<feature type="zinc finger region" description="C3H1-type" evidence="6">
    <location>
        <begin position="186"/>
        <end position="213"/>
    </location>
</feature>
<feature type="repeat" description="ANK" evidence="5">
    <location>
        <begin position="51"/>
        <end position="83"/>
    </location>
</feature>
<evidence type="ECO:0000256" key="1">
    <source>
        <dbReference type="ARBA" id="ARBA00022723"/>
    </source>
</evidence>
<dbReference type="InterPro" id="IPR036770">
    <property type="entry name" value="Ankyrin_rpt-contain_sf"/>
</dbReference>
<feature type="domain" description="C3H1-type" evidence="8">
    <location>
        <begin position="186"/>
        <end position="213"/>
    </location>
</feature>
<dbReference type="GO" id="GO:0010468">
    <property type="term" value="P:regulation of gene expression"/>
    <property type="evidence" value="ECO:0007669"/>
    <property type="project" value="UniProtKB-ARBA"/>
</dbReference>
<dbReference type="PANTHER" id="PTHR14493:SF50">
    <property type="entry name" value="RING FINGER PROTEIN UNKEMPT"/>
    <property type="match status" value="1"/>
</dbReference>
<comment type="caution">
    <text evidence="9">The sequence shown here is derived from an EMBL/GenBank/DDBJ whole genome shotgun (WGS) entry which is preliminary data.</text>
</comment>
<feature type="compositionally biased region" description="Acidic residues" evidence="7">
    <location>
        <begin position="254"/>
        <end position="271"/>
    </location>
</feature>
<keyword evidence="4" id="KW-0238">DNA-binding</keyword>
<evidence type="ECO:0000313" key="9">
    <source>
        <dbReference type="EMBL" id="GBF98430.1"/>
    </source>
</evidence>
<feature type="compositionally biased region" description="Low complexity" evidence="7">
    <location>
        <begin position="285"/>
        <end position="306"/>
    </location>
</feature>
<keyword evidence="3 6" id="KW-0862">Zinc</keyword>
<dbReference type="GO" id="GO:0008270">
    <property type="term" value="F:zinc ion binding"/>
    <property type="evidence" value="ECO:0007669"/>
    <property type="project" value="UniProtKB-KW"/>
</dbReference>
<dbReference type="GO" id="GO:0003677">
    <property type="term" value="F:DNA binding"/>
    <property type="evidence" value="ECO:0007669"/>
    <property type="project" value="UniProtKB-KW"/>
</dbReference>
<dbReference type="SMART" id="SM00356">
    <property type="entry name" value="ZnF_C3H1"/>
    <property type="match status" value="2"/>
</dbReference>
<evidence type="ECO:0000256" key="3">
    <source>
        <dbReference type="ARBA" id="ARBA00022833"/>
    </source>
</evidence>
<name>A0A2V0PKM7_9CHLO</name>
<organism evidence="9 10">
    <name type="scientific">Raphidocelis subcapitata</name>
    <dbReference type="NCBI Taxonomy" id="307507"/>
    <lineage>
        <taxon>Eukaryota</taxon>
        <taxon>Viridiplantae</taxon>
        <taxon>Chlorophyta</taxon>
        <taxon>core chlorophytes</taxon>
        <taxon>Chlorophyceae</taxon>
        <taxon>CS clade</taxon>
        <taxon>Sphaeropleales</taxon>
        <taxon>Selenastraceae</taxon>
        <taxon>Raphidocelis</taxon>
    </lineage>
</organism>
<keyword evidence="5" id="KW-0040">ANK repeat</keyword>
<dbReference type="PROSITE" id="PS50103">
    <property type="entry name" value="ZF_C3H1"/>
    <property type="match status" value="1"/>
</dbReference>
<evidence type="ECO:0000313" key="10">
    <source>
        <dbReference type="Proteomes" id="UP000247498"/>
    </source>
</evidence>
<reference evidence="9 10" key="1">
    <citation type="journal article" date="2018" name="Sci. Rep.">
        <title>Raphidocelis subcapitata (=Pseudokirchneriella subcapitata) provides an insight into genome evolution and environmental adaptations in the Sphaeropleales.</title>
        <authorList>
            <person name="Suzuki S."/>
            <person name="Yamaguchi H."/>
            <person name="Nakajima N."/>
            <person name="Kawachi M."/>
        </authorList>
    </citation>
    <scope>NUCLEOTIDE SEQUENCE [LARGE SCALE GENOMIC DNA]</scope>
    <source>
        <strain evidence="9 10">NIES-35</strain>
    </source>
</reference>
<protein>
    <recommendedName>
        <fullName evidence="8">C3H1-type domain-containing protein</fullName>
    </recommendedName>
</protein>
<accession>A0A2V0PKM7</accession>
<keyword evidence="10" id="KW-1185">Reference proteome</keyword>
<dbReference type="Proteomes" id="UP000247498">
    <property type="component" value="Unassembled WGS sequence"/>
</dbReference>
<gene>
    <name evidence="9" type="ORF">Rsub_10495</name>
</gene>
<keyword evidence="1 6" id="KW-0479">Metal-binding</keyword>
<feature type="repeat" description="ANK" evidence="5">
    <location>
        <begin position="84"/>
        <end position="119"/>
    </location>
</feature>
<dbReference type="PROSITE" id="PS50088">
    <property type="entry name" value="ANK_REPEAT"/>
    <property type="match status" value="2"/>
</dbReference>
<dbReference type="InterPro" id="IPR002110">
    <property type="entry name" value="Ankyrin_rpt"/>
</dbReference>
<dbReference type="InParanoid" id="A0A2V0PKM7"/>
<dbReference type="EMBL" id="BDRX01000124">
    <property type="protein sequence ID" value="GBF98430.1"/>
    <property type="molecule type" value="Genomic_DNA"/>
</dbReference>
<dbReference type="Gene3D" id="1.25.40.20">
    <property type="entry name" value="Ankyrin repeat-containing domain"/>
    <property type="match status" value="1"/>
</dbReference>
<dbReference type="SUPFAM" id="SSF48403">
    <property type="entry name" value="Ankyrin repeat"/>
    <property type="match status" value="1"/>
</dbReference>
<feature type="region of interest" description="Disordered" evidence="7">
    <location>
        <begin position="357"/>
        <end position="412"/>
    </location>
</feature>
<evidence type="ECO:0000256" key="2">
    <source>
        <dbReference type="ARBA" id="ARBA00022771"/>
    </source>
</evidence>
<dbReference type="InterPro" id="IPR000571">
    <property type="entry name" value="Znf_CCCH"/>
</dbReference>
<dbReference type="PROSITE" id="PS50297">
    <property type="entry name" value="ANK_REP_REGION"/>
    <property type="match status" value="2"/>
</dbReference>